<dbReference type="InterPro" id="IPR011250">
    <property type="entry name" value="OMP/PagP_B-barrel"/>
</dbReference>
<dbReference type="EMBL" id="ARXU01000002">
    <property type="protein sequence ID" value="KGD62351.1"/>
    <property type="molecule type" value="Genomic_DNA"/>
</dbReference>
<dbReference type="Proteomes" id="UP000029443">
    <property type="component" value="Unassembled WGS sequence"/>
</dbReference>
<gene>
    <name evidence="2" type="ORF">T9A_00642</name>
</gene>
<evidence type="ECO:0000313" key="2">
    <source>
        <dbReference type="EMBL" id="KGD62351.1"/>
    </source>
</evidence>
<proteinExistence type="predicted"/>
<feature type="chain" id="PRO_5045085978" description="DUF11 domain-containing protein" evidence="1">
    <location>
        <begin position="25"/>
        <end position="2091"/>
    </location>
</feature>
<evidence type="ECO:0000313" key="3">
    <source>
        <dbReference type="Proteomes" id="UP000029443"/>
    </source>
</evidence>
<feature type="signal peptide" evidence="1">
    <location>
        <begin position="1"/>
        <end position="24"/>
    </location>
</feature>
<name>A0ABR4WFL0_9GAMM</name>
<protein>
    <recommendedName>
        <fullName evidence="4">DUF11 domain-containing protein</fullName>
    </recommendedName>
</protein>
<dbReference type="SUPFAM" id="SSF56935">
    <property type="entry name" value="Porins"/>
    <property type="match status" value="1"/>
</dbReference>
<dbReference type="RefSeq" id="WP_052042461.1">
    <property type="nucleotide sequence ID" value="NZ_ARXU01000002.1"/>
</dbReference>
<reference evidence="2 3" key="1">
    <citation type="submission" date="2012-09" db="EMBL/GenBank/DDBJ databases">
        <title>Genome Sequence of alkane-degrading Bacterium Alcanivorax jadensis T9.</title>
        <authorList>
            <person name="Lai Q."/>
            <person name="Shao Z."/>
        </authorList>
    </citation>
    <scope>NUCLEOTIDE SEQUENCE [LARGE SCALE GENOMIC DNA]</scope>
    <source>
        <strain evidence="2 3">T9</strain>
    </source>
</reference>
<dbReference type="Gene3D" id="2.60.40.10">
    <property type="entry name" value="Immunoglobulins"/>
    <property type="match status" value="1"/>
</dbReference>
<accession>A0ABR4WFL0</accession>
<organism evidence="2 3">
    <name type="scientific">Alcanivorax jadensis T9</name>
    <dbReference type="NCBI Taxonomy" id="1177181"/>
    <lineage>
        <taxon>Bacteria</taxon>
        <taxon>Pseudomonadati</taxon>
        <taxon>Pseudomonadota</taxon>
        <taxon>Gammaproteobacteria</taxon>
        <taxon>Oceanospirillales</taxon>
        <taxon>Alcanivoracaceae</taxon>
        <taxon>Alcanivorax</taxon>
    </lineage>
</organism>
<dbReference type="NCBIfam" id="TIGR01451">
    <property type="entry name" value="B_ant_repeat"/>
    <property type="match status" value="1"/>
</dbReference>
<dbReference type="InterPro" id="IPR013783">
    <property type="entry name" value="Ig-like_fold"/>
</dbReference>
<dbReference type="SUPFAM" id="SSF117074">
    <property type="entry name" value="Hypothetical protein PA1324"/>
    <property type="match status" value="1"/>
</dbReference>
<evidence type="ECO:0008006" key="4">
    <source>
        <dbReference type="Google" id="ProtNLM"/>
    </source>
</evidence>
<sequence>MKLLAALRIAVVSMLVLTSVLLHAATAPGTALLNQAEMRYFDPLTEQVVVVRSNISRVMVGESPAFEVDQGKTRQASAGQSVSIEHTLTNTGNVTDSYTLTLANLGGDAGDLQVLRVYRDINGNGIADPGEPAITEITSLPAGQTVNLVISGTVPAFLQTGDEIRLSLQGQSQLDSTLIDTALDRIVIGDGAALVLSKSSSQSCDLPQPEGAILDYQVSVTNVGNTAPVERMLQVSGQQEQGVLIEDSLPGNVSLMPAAINNIAPLQAQALVHFAGDGQDVWQRYDDWDGSGTVDRLGLLIPAYQIRNNQSGGFAFQVQINSGLTQGTMLFNRAFVDLQGDGLADVQSNRVCHRIAATLSPGITFQRPSNAVFQQNRAPVHSEDSDFVDAAIYPLLPEQSQRILLDGVYLRLTASQLNQVLADQDFVQTTPGGARLLQVSLTSRLTGDTLLMAVKETGVNTGVFRSVYPFSLNETRSGGGGLCPATANANNLVQYSGSTTLNEVLGLGCVLQTGPEDRITATFTVPTFGPDGSVVNVQTVTALAAVDPAGTVYDSSNGRPLPDAVVTLFQSRQPLVDTGAASCAALPENAYERGLHPFTGEILPRENTNTTAADNTQQPGRYQFPLATPGHCYYLDVVPPPGYTFPSTVSPDAAKTFFANISESSYGLGGYDPAAAPVGRAAARMASVDNQGAFLLGLADVFVDIPLDPSAATAAGVLVLDKQVEAERAGVGDVLAYRIDITSNHDGELFAARIVDRLPYGFRYIEDSAWLEINDQRIEIPAPANNGGNQLTFLVQQQTASGPQPLPLQPGSTVTLHYGLRLSAGAVDSDGINRATAQANNASGFTYFSNQGEAKVQVRSEGVLSDRAMVFGKVYVDNDCNNLQNDGEYPVGGVKLYLSDGSWVITDENGQYSLYGLRPGLHTIKVDPLTLPEGLKLKPIDNRHAADPQSRFLDLRPGEYHRADFAAMCPPADQRDAIVENLKARNASLSGDWMLDEAARFDPLRQNNVNNRLRQADGGGDLGSGVYTQTGDANLAEVWDQVSRSQPATGLERNMDPVADAQMGETKDMAAKVTREQGVAGTWLWPQDGISRDGRLQVVVRAGVEPELYVKGKKVPRSQLGEQVLNRREKVQVLSWYGVSLDEGDNQVEVKALDPFGNERVLASTKILRPEAPRSLELEPAEDTLAADGGRSTLAIRVRMLDARGNPARGTYFVTLEHDRGDWLEEDLQPDNPGHQIRVSDGEGMIHLRSTEYTGPIRLRALVEDFVATARVEQVAPMRPLVATGYVQLRQGFGANLRDNGNAPTDIGDSLPEEGLDANGAVFLKGAVRGGAHLTLAYDTDNDLDDDEEIRRDLNPSDSYPIAGDASVRGYDARSRSKLYAKLEKDRSSLLWGDYLTDPNYDFQDLGRVQRTLTGLNAIYENDRARFQVFGARPEYEQVSEEIPGNGTALLFTLANRPARDSETLELIVRDRGNPGLVISTQPLTRYVDYSVNYFTGDIRFHDVIPTVDENLNPVFIRASYNVEASDAEEYNVLGARFRYQLNDKLTVSASRTRDEHESEGFDLSSVAAEYALTDQNSIYASSATMENNDDDSEGGAISLGSQWRWQDGSSTDLRWARAEEGFRNPAAGIAESREEMRLDHEQVLSRSLSAQVEAVHSQSLENDDAQSSLGLIGKKQIGATQLRAGARGIEQKDDQGEDRFATWVLGASQGTRLFGKPLTVGSEYEQAFNDRDRRRIAADADLGITDKTSLYSRYELINSLSGVNLLNNEVETRQFTFGVRSALSRSTDVFSEYRLRGAQDGRDVAAANGVRSHFEIEPGLTFSPSAEWIETLEGNASQDSTALSLAAEDKRNPNRRTLGRVETRFGDERTYYGFSAANIWRVNLDWSAVVRDDLRLQYFDGQPKQGDNIVTLGMARRPRLDNRHHMLFMYKWKTQWGGDAASDRRVHILSNHHNFQPHDDWIFSGRIGAKWQQTELGNLDVDTDAYVADGRIIWDISRRFDLDLHGGALTTEGVSERRYSFGVGVNALVRRNLRMGVGYNFSGFRDDDLDPEGYNVEGLYIGLEYKFDEDDLGWLGSKAAGQRSYMGDAR</sequence>
<dbReference type="SUPFAM" id="SSF56925">
    <property type="entry name" value="OMPA-like"/>
    <property type="match status" value="1"/>
</dbReference>
<keyword evidence="3" id="KW-1185">Reference proteome</keyword>
<keyword evidence="1" id="KW-0732">Signal</keyword>
<dbReference type="InterPro" id="IPR047589">
    <property type="entry name" value="DUF11_rpt"/>
</dbReference>
<comment type="caution">
    <text evidence="2">The sequence shown here is derived from an EMBL/GenBank/DDBJ whole genome shotgun (WGS) entry which is preliminary data.</text>
</comment>
<evidence type="ECO:0000256" key="1">
    <source>
        <dbReference type="SAM" id="SignalP"/>
    </source>
</evidence>